<comment type="caution">
    <text evidence="4">The sequence shown here is derived from an EMBL/GenBank/DDBJ whole genome shotgun (WGS) entry which is preliminary data.</text>
</comment>
<organism evidence="4 5">
    <name type="scientific">Cupriavidus necator</name>
    <name type="common">Alcaligenes eutrophus</name>
    <name type="synonym">Ralstonia eutropha</name>
    <dbReference type="NCBI Taxonomy" id="106590"/>
    <lineage>
        <taxon>Bacteria</taxon>
        <taxon>Pseudomonadati</taxon>
        <taxon>Pseudomonadota</taxon>
        <taxon>Betaproteobacteria</taxon>
        <taxon>Burkholderiales</taxon>
        <taxon>Burkholderiaceae</taxon>
        <taxon>Cupriavidus</taxon>
    </lineage>
</organism>
<dbReference type="PROSITE" id="PS51186">
    <property type="entry name" value="GNAT"/>
    <property type="match status" value="1"/>
</dbReference>
<name>A0A367PJ68_CUPNE</name>
<evidence type="ECO:0000259" key="3">
    <source>
        <dbReference type="PROSITE" id="PS51186"/>
    </source>
</evidence>
<dbReference type="RefSeq" id="WP_114132375.1">
    <property type="nucleotide sequence ID" value="NZ_CP068434.1"/>
</dbReference>
<feature type="domain" description="N-acetyltransferase" evidence="3">
    <location>
        <begin position="5"/>
        <end position="147"/>
    </location>
</feature>
<keyword evidence="2" id="KW-0012">Acyltransferase</keyword>
<evidence type="ECO:0000256" key="2">
    <source>
        <dbReference type="ARBA" id="ARBA00023315"/>
    </source>
</evidence>
<evidence type="ECO:0000313" key="4">
    <source>
        <dbReference type="EMBL" id="RCJ07920.1"/>
    </source>
</evidence>
<dbReference type="InterPro" id="IPR000182">
    <property type="entry name" value="GNAT_dom"/>
</dbReference>
<dbReference type="InterPro" id="IPR016181">
    <property type="entry name" value="Acyl_CoA_acyltransferase"/>
</dbReference>
<gene>
    <name evidence="4" type="ORF">DDK22_13575</name>
</gene>
<dbReference type="PANTHER" id="PTHR43877">
    <property type="entry name" value="AMINOALKYLPHOSPHONATE N-ACETYLTRANSFERASE-RELATED-RELATED"/>
    <property type="match status" value="1"/>
</dbReference>
<dbReference type="Gene3D" id="3.40.630.30">
    <property type="match status" value="1"/>
</dbReference>
<dbReference type="GO" id="GO:0016747">
    <property type="term" value="F:acyltransferase activity, transferring groups other than amino-acyl groups"/>
    <property type="evidence" value="ECO:0007669"/>
    <property type="project" value="InterPro"/>
</dbReference>
<protein>
    <submittedName>
        <fullName evidence="4">GNAT family N-acetyltransferase</fullName>
    </submittedName>
</protein>
<evidence type="ECO:0000256" key="1">
    <source>
        <dbReference type="ARBA" id="ARBA00022679"/>
    </source>
</evidence>
<evidence type="ECO:0000313" key="5">
    <source>
        <dbReference type="Proteomes" id="UP000253501"/>
    </source>
</evidence>
<proteinExistence type="predicted"/>
<dbReference type="CDD" id="cd04301">
    <property type="entry name" value="NAT_SF"/>
    <property type="match status" value="1"/>
</dbReference>
<dbReference type="SUPFAM" id="SSF55729">
    <property type="entry name" value="Acyl-CoA N-acyltransferases (Nat)"/>
    <property type="match status" value="1"/>
</dbReference>
<dbReference type="AlphaFoldDB" id="A0A367PJ68"/>
<accession>A0A367PJ68</accession>
<dbReference type="Pfam" id="PF13508">
    <property type="entry name" value="Acetyltransf_7"/>
    <property type="match status" value="1"/>
</dbReference>
<dbReference type="Proteomes" id="UP000253501">
    <property type="component" value="Unassembled WGS sequence"/>
</dbReference>
<reference evidence="4 5" key="1">
    <citation type="submission" date="2018-04" db="EMBL/GenBank/DDBJ databases">
        <title>Cupriavidus necator CR12 genome sequencing and assembly.</title>
        <authorList>
            <person name="Ben Fekih I."/>
            <person name="Mazhar H.S."/>
            <person name="Bello S.K."/>
            <person name="Rensing C."/>
        </authorList>
    </citation>
    <scope>NUCLEOTIDE SEQUENCE [LARGE SCALE GENOMIC DNA]</scope>
    <source>
        <strain evidence="4 5">CR12</strain>
    </source>
</reference>
<dbReference type="InterPro" id="IPR050832">
    <property type="entry name" value="Bact_Acetyltransf"/>
</dbReference>
<sequence>MPPYLHLRLASLADLPQIAALLEQCRLTTVGVAEIIDSFHVAHSDSRIIGCAAAERHGESIVIRSVAVEPASRDRGVATRLVDAVLMRARGTDVRHAVLLSESAPAYFARWGFSLIPADKAPTDARASSEFQGATPTSALCMHCELR</sequence>
<dbReference type="EMBL" id="QDHA01000033">
    <property type="protein sequence ID" value="RCJ07920.1"/>
    <property type="molecule type" value="Genomic_DNA"/>
</dbReference>
<keyword evidence="1 4" id="KW-0808">Transferase</keyword>